<evidence type="ECO:0000313" key="2">
    <source>
        <dbReference type="EMBL" id="TQS45397.1"/>
    </source>
</evidence>
<dbReference type="RefSeq" id="WP_142704262.1">
    <property type="nucleotide sequence ID" value="NZ_VIRS01000005.1"/>
</dbReference>
<proteinExistence type="predicted"/>
<sequence>MKSDDSGYTLAEAVVTMVITLVFMGISTTSIISLYSSTNKAQAIADGQQTIGIAFGRLDRQIRYASGLSTPGLVNGEPYVEFVTTYTGTPVCTELRLRPSTGQLQQRTWTQGPGTVKPTAWTQLTSDVSSVTPFAVNTATATFTFQRLGVQLTTTTGGAASPVTRQFSAIFTALNTSLNTQSTTVCAEGRALP</sequence>
<feature type="transmembrane region" description="Helical" evidence="1">
    <location>
        <begin position="13"/>
        <end position="35"/>
    </location>
</feature>
<organism evidence="2 3">
    <name type="scientific">Cryptosporangium phraense</name>
    <dbReference type="NCBI Taxonomy" id="2593070"/>
    <lineage>
        <taxon>Bacteria</taxon>
        <taxon>Bacillati</taxon>
        <taxon>Actinomycetota</taxon>
        <taxon>Actinomycetes</taxon>
        <taxon>Cryptosporangiales</taxon>
        <taxon>Cryptosporangiaceae</taxon>
        <taxon>Cryptosporangium</taxon>
    </lineage>
</organism>
<keyword evidence="1" id="KW-1133">Transmembrane helix</keyword>
<keyword evidence="1" id="KW-0812">Transmembrane</keyword>
<dbReference type="EMBL" id="VIRS01000005">
    <property type="protein sequence ID" value="TQS45397.1"/>
    <property type="molecule type" value="Genomic_DNA"/>
</dbReference>
<evidence type="ECO:0000313" key="3">
    <source>
        <dbReference type="Proteomes" id="UP000317982"/>
    </source>
</evidence>
<keyword evidence="3" id="KW-1185">Reference proteome</keyword>
<name>A0A545AVM9_9ACTN</name>
<gene>
    <name evidence="2" type="ORF">FL583_09965</name>
</gene>
<dbReference type="Proteomes" id="UP000317982">
    <property type="component" value="Unassembled WGS sequence"/>
</dbReference>
<dbReference type="AlphaFoldDB" id="A0A545AVM9"/>
<comment type="caution">
    <text evidence="2">The sequence shown here is derived from an EMBL/GenBank/DDBJ whole genome shotgun (WGS) entry which is preliminary data.</text>
</comment>
<keyword evidence="1" id="KW-0472">Membrane</keyword>
<dbReference type="OrthoDB" id="5119659at2"/>
<dbReference type="InParanoid" id="A0A545AVM9"/>
<evidence type="ECO:0000256" key="1">
    <source>
        <dbReference type="SAM" id="Phobius"/>
    </source>
</evidence>
<protein>
    <submittedName>
        <fullName evidence="2">Uncharacterized protein</fullName>
    </submittedName>
</protein>
<accession>A0A545AVM9</accession>
<reference evidence="2 3" key="1">
    <citation type="submission" date="2019-07" db="EMBL/GenBank/DDBJ databases">
        <title>Cryptosporangium phraense sp. nov., isolated from plant litter.</title>
        <authorList>
            <person name="Suriyachadkun C."/>
        </authorList>
    </citation>
    <scope>NUCLEOTIDE SEQUENCE [LARGE SCALE GENOMIC DNA]</scope>
    <source>
        <strain evidence="2 3">A-T 5661</strain>
    </source>
</reference>